<accession>A0A6B1XNY5</accession>
<dbReference type="EMBL" id="CP060801">
    <property type="protein sequence ID" value="QNP36337.1"/>
    <property type="molecule type" value="Genomic_DNA"/>
</dbReference>
<keyword evidence="1" id="KW-0614">Plasmid</keyword>
<name>A0A6B1XNY5_ENTFL</name>
<sequence>MINAQKIQDEKIMQDKKKIKEKRTELLYLMALDDEWYRDETSELYNKIMICSEELRKLTSDKRKIRRMSQEEYMRLRKLGFTLNEIADYYGVSASYLNSWRQKKEITF</sequence>
<dbReference type="RefSeq" id="WP_000606299.1">
    <property type="nucleotide sequence ID" value="NZ_CAKMCR010000017.1"/>
</dbReference>
<organism evidence="1 2">
    <name type="scientific">Enterococcus faecalis</name>
    <name type="common">Streptococcus faecalis</name>
    <dbReference type="NCBI Taxonomy" id="1351"/>
    <lineage>
        <taxon>Bacteria</taxon>
        <taxon>Bacillati</taxon>
        <taxon>Bacillota</taxon>
        <taxon>Bacilli</taxon>
        <taxon>Lactobacillales</taxon>
        <taxon>Enterococcaceae</taxon>
        <taxon>Enterococcus</taxon>
    </lineage>
</organism>
<reference evidence="1 2" key="1">
    <citation type="submission" date="2020-08" db="EMBL/GenBank/DDBJ databases">
        <title>Enterococcus faecalis SF28073 genome assembly.</title>
        <authorList>
            <person name="Duerkop B.A."/>
            <person name="Johnson C.N."/>
        </authorList>
    </citation>
    <scope>NUCLEOTIDE SEQUENCE [LARGE SCALE GENOMIC DNA]</scope>
    <source>
        <strain evidence="1 2">SF28073</strain>
        <plasmid evidence="1 2">pSF1</plasmid>
    </source>
</reference>
<gene>
    <name evidence="1" type="ORF">H9Q64_00340</name>
</gene>
<dbReference type="AlphaFoldDB" id="A0A6B1XNY5"/>
<evidence type="ECO:0000313" key="1">
    <source>
        <dbReference type="EMBL" id="QNP36337.1"/>
    </source>
</evidence>
<evidence type="ECO:0000313" key="2">
    <source>
        <dbReference type="Proteomes" id="UP000516122"/>
    </source>
</evidence>
<proteinExistence type="predicted"/>
<protein>
    <submittedName>
        <fullName evidence="1">Uncharacterized protein</fullName>
    </submittedName>
</protein>
<geneLocation type="plasmid" evidence="1 2">
    <name>pSF1</name>
</geneLocation>
<dbReference type="Proteomes" id="UP000516122">
    <property type="component" value="Plasmid pSF1"/>
</dbReference>